<reference evidence="3 4" key="1">
    <citation type="submission" date="2020-01" db="EMBL/GenBank/DDBJ databases">
        <authorList>
            <consortium name="DOE Joint Genome Institute"/>
            <person name="Haridas S."/>
            <person name="Albert R."/>
            <person name="Binder M."/>
            <person name="Bloem J."/>
            <person name="Labutti K."/>
            <person name="Salamov A."/>
            <person name="Andreopoulos B."/>
            <person name="Baker S.E."/>
            <person name="Barry K."/>
            <person name="Bills G."/>
            <person name="Bluhm B.H."/>
            <person name="Cannon C."/>
            <person name="Castanera R."/>
            <person name="Culley D.E."/>
            <person name="Daum C."/>
            <person name="Ezra D."/>
            <person name="Gonzalez J.B."/>
            <person name="Henrissat B."/>
            <person name="Kuo A."/>
            <person name="Liang C."/>
            <person name="Lipzen A."/>
            <person name="Lutzoni F."/>
            <person name="Magnuson J."/>
            <person name="Mondo S."/>
            <person name="Nolan M."/>
            <person name="Ohm R."/>
            <person name="Pangilinan J."/>
            <person name="Park H.-J.H."/>
            <person name="Ramirez L."/>
            <person name="Alfaro M."/>
            <person name="Sun H."/>
            <person name="Tritt A."/>
            <person name="Yoshinaga Y."/>
            <person name="Zwiers L.-H.L."/>
            <person name="Turgeon B.G."/>
            <person name="Goodwin S.B."/>
            <person name="Spatafora J.W."/>
            <person name="Crous P.W."/>
            <person name="Grigoriev I.V."/>
        </authorList>
    </citation>
    <scope>NUCLEOTIDE SEQUENCE [LARGE SCALE GENOMIC DNA]</scope>
    <source>
        <strain evidence="3 4">CBS 611.86</strain>
    </source>
</reference>
<dbReference type="Proteomes" id="UP000481861">
    <property type="component" value="Unassembled WGS sequence"/>
</dbReference>
<feature type="coiled-coil region" evidence="1">
    <location>
        <begin position="71"/>
        <end position="98"/>
    </location>
</feature>
<accession>A0A7C8I4Y7</accession>
<evidence type="ECO:0000313" key="3">
    <source>
        <dbReference type="EMBL" id="KAF2865230.1"/>
    </source>
</evidence>
<feature type="region of interest" description="Disordered" evidence="2">
    <location>
        <begin position="389"/>
        <end position="412"/>
    </location>
</feature>
<evidence type="ECO:0000256" key="1">
    <source>
        <dbReference type="SAM" id="Coils"/>
    </source>
</evidence>
<gene>
    <name evidence="3" type="ORF">BDV95DRAFT_587148</name>
</gene>
<proteinExistence type="predicted"/>
<evidence type="ECO:0000313" key="4">
    <source>
        <dbReference type="Proteomes" id="UP000481861"/>
    </source>
</evidence>
<dbReference type="AlphaFoldDB" id="A0A7C8I4Y7"/>
<feature type="region of interest" description="Disordered" evidence="2">
    <location>
        <begin position="303"/>
        <end position="322"/>
    </location>
</feature>
<name>A0A7C8I4Y7_9PLEO</name>
<protein>
    <submittedName>
        <fullName evidence="3">Uncharacterized protein</fullName>
    </submittedName>
</protein>
<dbReference type="EMBL" id="JAADJZ010000035">
    <property type="protein sequence ID" value="KAF2865230.1"/>
    <property type="molecule type" value="Genomic_DNA"/>
</dbReference>
<keyword evidence="1" id="KW-0175">Coiled coil</keyword>
<sequence length="412" mass="47718">MSANKLRLGTRPSRLFSTSTAVPRVRRVIGGTMETPQEARTTSIAKNPRFDITLITWNDKPWDLGKVSVGFRSKLREIKHYEAALRHAEQQHAAASHDYEARLWEFHSKYYGAQLAMHRRLLPFWRHYEDTSLLEYMMHSFRRWKPKLFLRSLQFFQVWPAKSNELNRSMALLLSHIENDNFKGEAVQRYSPLPAEYLAARAETTSQYNRLNGDIRRQFEDLRNTSTPGLKSSPRAFADDSRAMRLQEARRAALAARYQQLAQLNDAYPGMWPTEALHMGIMKSQAQLRTRLQSLEFLTRPASSRADNNGAYPQYSRRHKTDPKARARLNALVHAMAVVRQDLQMFSSDLFVFRRHVALTSSYLERKEDVALGKALYNKIAGDRLDRSGEGMRVLTGPRRRARTPPKKTRID</sequence>
<feature type="non-terminal residue" evidence="3">
    <location>
        <position position="412"/>
    </location>
</feature>
<organism evidence="3 4">
    <name type="scientific">Massariosphaeria phaeospora</name>
    <dbReference type="NCBI Taxonomy" id="100035"/>
    <lineage>
        <taxon>Eukaryota</taxon>
        <taxon>Fungi</taxon>
        <taxon>Dikarya</taxon>
        <taxon>Ascomycota</taxon>
        <taxon>Pezizomycotina</taxon>
        <taxon>Dothideomycetes</taxon>
        <taxon>Pleosporomycetidae</taxon>
        <taxon>Pleosporales</taxon>
        <taxon>Pleosporales incertae sedis</taxon>
        <taxon>Massariosphaeria</taxon>
    </lineage>
</organism>
<feature type="compositionally biased region" description="Basic residues" evidence="2">
    <location>
        <begin position="398"/>
        <end position="412"/>
    </location>
</feature>
<evidence type="ECO:0000256" key="2">
    <source>
        <dbReference type="SAM" id="MobiDB-lite"/>
    </source>
</evidence>
<comment type="caution">
    <text evidence="3">The sequence shown here is derived from an EMBL/GenBank/DDBJ whole genome shotgun (WGS) entry which is preliminary data.</text>
</comment>
<keyword evidence="4" id="KW-1185">Reference proteome</keyword>